<name>A0AA88RJ44_9ASTE</name>
<keyword evidence="6 11" id="KW-1133">Transmembrane helix</keyword>
<reference evidence="12" key="1">
    <citation type="submission" date="2022-12" db="EMBL/GenBank/DDBJ databases">
        <title>Draft genome assemblies for two species of Escallonia (Escalloniales).</title>
        <authorList>
            <person name="Chanderbali A."/>
            <person name="Dervinis C."/>
            <person name="Anghel I."/>
            <person name="Soltis D."/>
            <person name="Soltis P."/>
            <person name="Zapata F."/>
        </authorList>
    </citation>
    <scope>NUCLEOTIDE SEQUENCE</scope>
    <source>
        <strain evidence="12">UCBG92.1500</strain>
        <tissue evidence="12">Leaf</tissue>
    </source>
</reference>
<comment type="cofactor">
    <cofactor evidence="1 10">
        <name>heme</name>
        <dbReference type="ChEBI" id="CHEBI:30413"/>
    </cofactor>
</comment>
<evidence type="ECO:0000256" key="9">
    <source>
        <dbReference type="ARBA" id="ARBA00023136"/>
    </source>
</evidence>
<comment type="similarity">
    <text evidence="3">Belongs to the cytochrome P450 family.</text>
</comment>
<dbReference type="InterPro" id="IPR036396">
    <property type="entry name" value="Cyt_P450_sf"/>
</dbReference>
<dbReference type="Proteomes" id="UP001187471">
    <property type="component" value="Unassembled WGS sequence"/>
</dbReference>
<dbReference type="GO" id="GO:0016020">
    <property type="term" value="C:membrane"/>
    <property type="evidence" value="ECO:0007669"/>
    <property type="project" value="UniProtKB-SubCell"/>
</dbReference>
<dbReference type="PANTHER" id="PTHR24286">
    <property type="entry name" value="CYTOCHROME P450 26"/>
    <property type="match status" value="1"/>
</dbReference>
<feature type="transmembrane region" description="Helical" evidence="11">
    <location>
        <begin position="6"/>
        <end position="25"/>
    </location>
</feature>
<keyword evidence="4 11" id="KW-0812">Transmembrane</keyword>
<evidence type="ECO:0000256" key="6">
    <source>
        <dbReference type="ARBA" id="ARBA00022989"/>
    </source>
</evidence>
<keyword evidence="9 11" id="KW-0472">Membrane</keyword>
<dbReference type="InterPro" id="IPR001128">
    <property type="entry name" value="Cyt_P450"/>
</dbReference>
<dbReference type="GO" id="GO:0004497">
    <property type="term" value="F:monooxygenase activity"/>
    <property type="evidence" value="ECO:0007669"/>
    <property type="project" value="InterPro"/>
</dbReference>
<evidence type="ECO:0000256" key="11">
    <source>
        <dbReference type="SAM" id="Phobius"/>
    </source>
</evidence>
<dbReference type="Gene3D" id="1.10.630.10">
    <property type="entry name" value="Cytochrome P450"/>
    <property type="match status" value="1"/>
</dbReference>
<dbReference type="GO" id="GO:0020037">
    <property type="term" value="F:heme binding"/>
    <property type="evidence" value="ECO:0007669"/>
    <property type="project" value="InterPro"/>
</dbReference>
<keyword evidence="10" id="KW-0349">Heme</keyword>
<dbReference type="CDD" id="cd11043">
    <property type="entry name" value="CYP90-like"/>
    <property type="match status" value="1"/>
</dbReference>
<feature type="binding site" description="axial binding residue" evidence="10">
    <location>
        <position position="429"/>
    </location>
    <ligand>
        <name>heme</name>
        <dbReference type="ChEBI" id="CHEBI:30413"/>
    </ligand>
    <ligandPart>
        <name>Fe</name>
        <dbReference type="ChEBI" id="CHEBI:18248"/>
    </ligandPart>
</feature>
<dbReference type="PRINTS" id="PR00385">
    <property type="entry name" value="P450"/>
</dbReference>
<keyword evidence="13" id="KW-1185">Reference proteome</keyword>
<dbReference type="GO" id="GO:0005506">
    <property type="term" value="F:iron ion binding"/>
    <property type="evidence" value="ECO:0007669"/>
    <property type="project" value="InterPro"/>
</dbReference>
<dbReference type="InterPro" id="IPR002401">
    <property type="entry name" value="Cyt_P450_E_grp-I"/>
</dbReference>
<keyword evidence="8 10" id="KW-0408">Iron</keyword>
<evidence type="ECO:0000256" key="4">
    <source>
        <dbReference type="ARBA" id="ARBA00022692"/>
    </source>
</evidence>
<comment type="subcellular location">
    <subcellularLocation>
        <location evidence="2">Membrane</location>
        <topology evidence="2">Single-pass membrane protein</topology>
    </subcellularLocation>
</comment>
<gene>
    <name evidence="12" type="ORF">RJ640_007544</name>
</gene>
<dbReference type="SUPFAM" id="SSF48264">
    <property type="entry name" value="Cytochrome P450"/>
    <property type="match status" value="1"/>
</dbReference>
<sequence length="482" mass="54736">MDLILSFLVILSLLFILSFSFVFLFRGKSSDSPRFPPGNTGWPFVGEAREFVASGRNGTPERFVRERMEKFSPEVFKTSLAGETIAVFCGASGNKFLFSNENKLITSWWPPTIEKIITSKDSQTDFTLLIKKLRKILIEFIKPEALQKYVPIMDCIAMQHLEREWSGASNNTVKAFPLIKKFTIELVCRIFVSIEDPNQVASFADKFAILSAGLLAVPIDFPGTTFNRAIKAANFIRKELSPILKERRDQLAEKKVVATRDLLSQLLITTDEDGKHLTEMEVGDMILSLVEASHDTVSTVITFVLYYLADHPDVYAQVLAEQKEIANSKGPGEWLNWDDMKKMKYSRCVLNEVMRLQSPSQGSFRKVITDFTYAGFSIPKGWKVFWSIYSTHKDPKYFSNPEEFDPSRFDGKGPLPYTFVPFGGGPSMCPGSEFARLEALTFMHRLVMKFKWERLNPNEKIINEPSPLPVDGLPIQLFAHED</sequence>
<keyword evidence="5 10" id="KW-0479">Metal-binding</keyword>
<evidence type="ECO:0000313" key="12">
    <source>
        <dbReference type="EMBL" id="KAK2990142.1"/>
    </source>
</evidence>
<evidence type="ECO:0000256" key="1">
    <source>
        <dbReference type="ARBA" id="ARBA00001971"/>
    </source>
</evidence>
<dbReference type="PRINTS" id="PR00463">
    <property type="entry name" value="EP450I"/>
</dbReference>
<comment type="caution">
    <text evidence="12">The sequence shown here is derived from an EMBL/GenBank/DDBJ whole genome shotgun (WGS) entry which is preliminary data.</text>
</comment>
<evidence type="ECO:0000256" key="3">
    <source>
        <dbReference type="ARBA" id="ARBA00010617"/>
    </source>
</evidence>
<evidence type="ECO:0000256" key="8">
    <source>
        <dbReference type="ARBA" id="ARBA00023004"/>
    </source>
</evidence>
<dbReference type="PANTHER" id="PTHR24286:SF53">
    <property type="entry name" value="BETA-AMYRIN 28-OXIDASE-LIKE"/>
    <property type="match status" value="1"/>
</dbReference>
<keyword evidence="7" id="KW-0560">Oxidoreductase</keyword>
<proteinExistence type="inferred from homology"/>
<evidence type="ECO:0000313" key="13">
    <source>
        <dbReference type="Proteomes" id="UP001187471"/>
    </source>
</evidence>
<dbReference type="Pfam" id="PF00067">
    <property type="entry name" value="p450"/>
    <property type="match status" value="1"/>
</dbReference>
<dbReference type="FunFam" id="1.10.630.10:FF:000022">
    <property type="entry name" value="Taxadiene 5-alpha hydroxylase"/>
    <property type="match status" value="1"/>
</dbReference>
<evidence type="ECO:0000256" key="7">
    <source>
        <dbReference type="ARBA" id="ARBA00023002"/>
    </source>
</evidence>
<evidence type="ECO:0000256" key="2">
    <source>
        <dbReference type="ARBA" id="ARBA00004167"/>
    </source>
</evidence>
<accession>A0AA88RJ44</accession>
<evidence type="ECO:0000256" key="5">
    <source>
        <dbReference type="ARBA" id="ARBA00022723"/>
    </source>
</evidence>
<organism evidence="12 13">
    <name type="scientific">Escallonia rubra</name>
    <dbReference type="NCBI Taxonomy" id="112253"/>
    <lineage>
        <taxon>Eukaryota</taxon>
        <taxon>Viridiplantae</taxon>
        <taxon>Streptophyta</taxon>
        <taxon>Embryophyta</taxon>
        <taxon>Tracheophyta</taxon>
        <taxon>Spermatophyta</taxon>
        <taxon>Magnoliopsida</taxon>
        <taxon>eudicotyledons</taxon>
        <taxon>Gunneridae</taxon>
        <taxon>Pentapetalae</taxon>
        <taxon>asterids</taxon>
        <taxon>campanulids</taxon>
        <taxon>Escalloniales</taxon>
        <taxon>Escalloniaceae</taxon>
        <taxon>Escallonia</taxon>
    </lineage>
</organism>
<evidence type="ECO:0000256" key="10">
    <source>
        <dbReference type="PIRSR" id="PIRSR602401-1"/>
    </source>
</evidence>
<dbReference type="EMBL" id="JAVXUO010000663">
    <property type="protein sequence ID" value="KAK2990142.1"/>
    <property type="molecule type" value="Genomic_DNA"/>
</dbReference>
<dbReference type="GO" id="GO:0016705">
    <property type="term" value="F:oxidoreductase activity, acting on paired donors, with incorporation or reduction of molecular oxygen"/>
    <property type="evidence" value="ECO:0007669"/>
    <property type="project" value="InterPro"/>
</dbReference>
<protein>
    <recommendedName>
        <fullName evidence="14">Cytochrome P450</fullName>
    </recommendedName>
</protein>
<dbReference type="GO" id="GO:0016125">
    <property type="term" value="P:sterol metabolic process"/>
    <property type="evidence" value="ECO:0007669"/>
    <property type="project" value="TreeGrafter"/>
</dbReference>
<dbReference type="AlphaFoldDB" id="A0AA88RJ44"/>
<evidence type="ECO:0008006" key="14">
    <source>
        <dbReference type="Google" id="ProtNLM"/>
    </source>
</evidence>